<keyword evidence="6" id="KW-1185">Reference proteome</keyword>
<protein>
    <submittedName>
        <fullName evidence="5">1-acyl-sn-glycerol-3-phosphate acyltransferase</fullName>
    </submittedName>
</protein>
<dbReference type="Pfam" id="PF01553">
    <property type="entry name" value="Acyltransferase"/>
    <property type="match status" value="1"/>
</dbReference>
<name>A0A2U8E761_9BACT</name>
<comment type="pathway">
    <text evidence="1">Lipid metabolism.</text>
</comment>
<evidence type="ECO:0000313" key="6">
    <source>
        <dbReference type="Proteomes" id="UP000244896"/>
    </source>
</evidence>
<dbReference type="GO" id="GO:0003841">
    <property type="term" value="F:1-acylglycerol-3-phosphate O-acyltransferase activity"/>
    <property type="evidence" value="ECO:0007669"/>
    <property type="project" value="TreeGrafter"/>
</dbReference>
<dbReference type="CDD" id="cd07989">
    <property type="entry name" value="LPLAT_AGPAT-like"/>
    <property type="match status" value="1"/>
</dbReference>
<dbReference type="OrthoDB" id="9803035at2"/>
<feature type="domain" description="Phospholipid/glycerol acyltransferase" evidence="4">
    <location>
        <begin position="36"/>
        <end position="149"/>
    </location>
</feature>
<dbReference type="GO" id="GO:0006654">
    <property type="term" value="P:phosphatidic acid biosynthetic process"/>
    <property type="evidence" value="ECO:0007669"/>
    <property type="project" value="TreeGrafter"/>
</dbReference>
<evidence type="ECO:0000259" key="4">
    <source>
        <dbReference type="SMART" id="SM00563"/>
    </source>
</evidence>
<evidence type="ECO:0000256" key="1">
    <source>
        <dbReference type="ARBA" id="ARBA00005189"/>
    </source>
</evidence>
<accession>A0A2U8E761</accession>
<dbReference type="Proteomes" id="UP000244896">
    <property type="component" value="Chromosome"/>
</dbReference>
<dbReference type="AlphaFoldDB" id="A0A2U8E761"/>
<organism evidence="5 6">
    <name type="scientific">Ereboglobus luteus</name>
    <dbReference type="NCBI Taxonomy" id="1796921"/>
    <lineage>
        <taxon>Bacteria</taxon>
        <taxon>Pseudomonadati</taxon>
        <taxon>Verrucomicrobiota</taxon>
        <taxon>Opitutia</taxon>
        <taxon>Opitutales</taxon>
        <taxon>Opitutaceae</taxon>
        <taxon>Ereboglobus</taxon>
    </lineage>
</organism>
<dbReference type="SUPFAM" id="SSF69593">
    <property type="entry name" value="Glycerol-3-phosphate (1)-acyltransferase"/>
    <property type="match status" value="1"/>
</dbReference>
<dbReference type="PANTHER" id="PTHR10434">
    <property type="entry name" value="1-ACYL-SN-GLYCEROL-3-PHOSPHATE ACYLTRANSFERASE"/>
    <property type="match status" value="1"/>
</dbReference>
<keyword evidence="3 5" id="KW-0012">Acyltransferase</keyword>
<dbReference type="KEGG" id="elut:CKA38_01190"/>
<evidence type="ECO:0000256" key="2">
    <source>
        <dbReference type="ARBA" id="ARBA00022679"/>
    </source>
</evidence>
<dbReference type="PANTHER" id="PTHR10434:SF11">
    <property type="entry name" value="1-ACYL-SN-GLYCEROL-3-PHOSPHATE ACYLTRANSFERASE"/>
    <property type="match status" value="1"/>
</dbReference>
<dbReference type="InterPro" id="IPR002123">
    <property type="entry name" value="Plipid/glycerol_acylTrfase"/>
</dbReference>
<dbReference type="SMART" id="SM00563">
    <property type="entry name" value="PlsC"/>
    <property type="match status" value="1"/>
</dbReference>
<gene>
    <name evidence="5" type="ORF">CKA38_01190</name>
</gene>
<proteinExistence type="predicted"/>
<evidence type="ECO:0000256" key="3">
    <source>
        <dbReference type="ARBA" id="ARBA00023315"/>
    </source>
</evidence>
<keyword evidence="2 5" id="KW-0808">Transferase</keyword>
<sequence length="210" mass="23255">MDRWYGFFLYLDAVLMDIAFRGDVYGQDNLPKRGPYMIACNHASFLDPPIVGAFLPHQVRFFARKTLWKPGFASWWLDAVGTIPVDRDGGSDVKAIKAVLQTMKDKKVVIMFPEGTRSPDGSLQTAKPGVGMFACRTGVPIVPARVFDSNKAFGTDGKLHPCTPVPVVYGKPLGPTDYDDPSKGKERYQHASDIIMSRIAELQRPNPPVI</sequence>
<evidence type="ECO:0000313" key="5">
    <source>
        <dbReference type="EMBL" id="AWI10434.1"/>
    </source>
</evidence>
<reference evidence="5 6" key="1">
    <citation type="journal article" date="2018" name="Syst. Appl. Microbiol.">
        <title>Ereboglobus luteus gen. nov. sp. nov. from cockroach guts, and new insights into the oxygen relationship of the genera Opitutus and Didymococcus (Verrucomicrobia: Opitutaceae).</title>
        <authorList>
            <person name="Tegtmeier D."/>
            <person name="Belitz A."/>
            <person name="Radek R."/>
            <person name="Heimerl T."/>
            <person name="Brune A."/>
        </authorList>
    </citation>
    <scope>NUCLEOTIDE SEQUENCE [LARGE SCALE GENOMIC DNA]</scope>
    <source>
        <strain evidence="5 6">Ho45</strain>
    </source>
</reference>
<dbReference type="EMBL" id="CP023004">
    <property type="protein sequence ID" value="AWI10434.1"/>
    <property type="molecule type" value="Genomic_DNA"/>
</dbReference>